<dbReference type="RefSeq" id="XP_018136480.1">
    <property type="nucleotide sequence ID" value="XM_018289765.1"/>
</dbReference>
<dbReference type="Proteomes" id="UP000078397">
    <property type="component" value="Unassembled WGS sequence"/>
</dbReference>
<dbReference type="AlphaFoldDB" id="A0A179EZN0"/>
<dbReference type="OrthoDB" id="3800738at2759"/>
<accession>A0A179EZN0</accession>
<organism evidence="1 2">
    <name type="scientific">Pochonia chlamydosporia 170</name>
    <dbReference type="NCBI Taxonomy" id="1380566"/>
    <lineage>
        <taxon>Eukaryota</taxon>
        <taxon>Fungi</taxon>
        <taxon>Dikarya</taxon>
        <taxon>Ascomycota</taxon>
        <taxon>Pezizomycotina</taxon>
        <taxon>Sordariomycetes</taxon>
        <taxon>Hypocreomycetidae</taxon>
        <taxon>Hypocreales</taxon>
        <taxon>Clavicipitaceae</taxon>
        <taxon>Pochonia</taxon>
    </lineage>
</organism>
<reference evidence="1 2" key="1">
    <citation type="journal article" date="2016" name="PLoS Pathog.">
        <title>Biosynthesis of antibiotic leucinostatins in bio-control fungus Purpureocillium lilacinum and their inhibition on phytophthora revealed by genome mining.</title>
        <authorList>
            <person name="Wang G."/>
            <person name="Liu Z."/>
            <person name="Lin R."/>
            <person name="Li E."/>
            <person name="Mao Z."/>
            <person name="Ling J."/>
            <person name="Yang Y."/>
            <person name="Yin W.B."/>
            <person name="Xie B."/>
        </authorList>
    </citation>
    <scope>NUCLEOTIDE SEQUENCE [LARGE SCALE GENOMIC DNA]</scope>
    <source>
        <strain evidence="1">170</strain>
    </source>
</reference>
<evidence type="ECO:0000313" key="2">
    <source>
        <dbReference type="Proteomes" id="UP000078397"/>
    </source>
</evidence>
<keyword evidence="2" id="KW-1185">Reference proteome</keyword>
<dbReference type="SUPFAM" id="SSF81383">
    <property type="entry name" value="F-box domain"/>
    <property type="match status" value="1"/>
</dbReference>
<dbReference type="InterPro" id="IPR036047">
    <property type="entry name" value="F-box-like_dom_sf"/>
</dbReference>
<dbReference type="KEGG" id="pchm:VFPPC_11642"/>
<comment type="caution">
    <text evidence="1">The sequence shown here is derived from an EMBL/GenBank/DDBJ whole genome shotgun (WGS) entry which is preliminary data.</text>
</comment>
<dbReference type="EMBL" id="LSBJ02000027">
    <property type="protein sequence ID" value="OAQ58303.1"/>
    <property type="molecule type" value="Genomic_DNA"/>
</dbReference>
<dbReference type="GeneID" id="28853759"/>
<evidence type="ECO:0000313" key="1">
    <source>
        <dbReference type="EMBL" id="OAQ58303.1"/>
    </source>
</evidence>
<sequence length="325" mass="36881">MDAIPLVLATEELLELIFLNLDIRPIITSVQKVCKKWHRTITTSVALQRHLYFLPAPLPSPSPTEKIRRDLNPLLGELFQPWFQHAKDPATLFDQSLLDNWRAGMSTDDLNSFVRSLLGTDKFDNARRRFSGTALYACGEDADSPWRRAGATWRNMLVAQPPVTKIGVFQHPNEDLVRSCGLRWEVIGDAAQNSPDTTSKGSATTMMSPFGPRMGELYHEILRRVRWKEVAGFEVFHGVQEVTRDEFLSRVGTMGYDSCGECGSMYDAGAELVLVIFTSMDGMEDVDDMFRLPFWRRCCGFDDPGLEAEEKEQRAAFDQWPFGQF</sequence>
<dbReference type="STRING" id="1380566.A0A179EZN0"/>
<gene>
    <name evidence="1" type="ORF">VFPPC_11642</name>
</gene>
<protein>
    <submittedName>
        <fullName evidence="1">F-box-like domain-containing protein</fullName>
    </submittedName>
</protein>
<proteinExistence type="predicted"/>
<name>A0A179EZN0_METCM</name>